<name>A0A8D0C565_SALMN</name>
<reference evidence="1" key="2">
    <citation type="submission" date="2025-09" db="UniProtKB">
        <authorList>
            <consortium name="Ensembl"/>
        </authorList>
    </citation>
    <scope>IDENTIFICATION</scope>
</reference>
<sequence length="135" mass="14668">MRLLGSEVPVPTAVPTLRDALTGWAAPHAQLQVLLIPEVQSHFLSCLDGEGQVLSRLAHSDGGGNVGGQNFHVPVRRAFVNGQATPSRPLTAVHHAVCEGRQQVIYFCMVVFLIEILFHVLENDGFICSKYSVPN</sequence>
<organism evidence="1 2">
    <name type="scientific">Salvator merianae</name>
    <name type="common">Argentine black and white tegu</name>
    <name type="synonym">Tupinambis merianae</name>
    <dbReference type="NCBI Taxonomy" id="96440"/>
    <lineage>
        <taxon>Eukaryota</taxon>
        <taxon>Metazoa</taxon>
        <taxon>Chordata</taxon>
        <taxon>Craniata</taxon>
        <taxon>Vertebrata</taxon>
        <taxon>Euteleostomi</taxon>
        <taxon>Lepidosauria</taxon>
        <taxon>Squamata</taxon>
        <taxon>Bifurcata</taxon>
        <taxon>Unidentata</taxon>
        <taxon>Episquamata</taxon>
        <taxon>Laterata</taxon>
        <taxon>Teiioidea</taxon>
        <taxon>Teiidae</taxon>
        <taxon>Salvator</taxon>
    </lineage>
</organism>
<dbReference type="OMA" id="HAVCEGR"/>
<dbReference type="AlphaFoldDB" id="A0A8D0C565"/>
<proteinExistence type="predicted"/>
<dbReference type="GeneTree" id="ENSGT00950000186203"/>
<dbReference type="Proteomes" id="UP000694421">
    <property type="component" value="Unplaced"/>
</dbReference>
<reference evidence="1" key="1">
    <citation type="submission" date="2025-08" db="UniProtKB">
        <authorList>
            <consortium name="Ensembl"/>
        </authorList>
    </citation>
    <scope>IDENTIFICATION</scope>
</reference>
<protein>
    <submittedName>
        <fullName evidence="1">Uncharacterized protein</fullName>
    </submittedName>
</protein>
<accession>A0A8D0C565</accession>
<dbReference type="Ensembl" id="ENSSMRT00000020624.1">
    <property type="protein sequence ID" value="ENSSMRP00000017617.1"/>
    <property type="gene ID" value="ENSSMRG00000013726.1"/>
</dbReference>
<evidence type="ECO:0000313" key="2">
    <source>
        <dbReference type="Proteomes" id="UP000694421"/>
    </source>
</evidence>
<keyword evidence="2" id="KW-1185">Reference proteome</keyword>
<evidence type="ECO:0000313" key="1">
    <source>
        <dbReference type="Ensembl" id="ENSSMRP00000017617.1"/>
    </source>
</evidence>